<protein>
    <submittedName>
        <fullName evidence="2">Uncharacterized protein</fullName>
    </submittedName>
</protein>
<organism evidence="2 3">
    <name type="scientific">Caerostris extrusa</name>
    <name type="common">Bark spider</name>
    <name type="synonym">Caerostris bankana</name>
    <dbReference type="NCBI Taxonomy" id="172846"/>
    <lineage>
        <taxon>Eukaryota</taxon>
        <taxon>Metazoa</taxon>
        <taxon>Ecdysozoa</taxon>
        <taxon>Arthropoda</taxon>
        <taxon>Chelicerata</taxon>
        <taxon>Arachnida</taxon>
        <taxon>Araneae</taxon>
        <taxon>Araneomorphae</taxon>
        <taxon>Entelegynae</taxon>
        <taxon>Araneoidea</taxon>
        <taxon>Araneidae</taxon>
        <taxon>Caerostris</taxon>
    </lineage>
</organism>
<dbReference type="Proteomes" id="UP001054945">
    <property type="component" value="Unassembled WGS sequence"/>
</dbReference>
<keyword evidence="3" id="KW-1185">Reference proteome</keyword>
<feature type="region of interest" description="Disordered" evidence="1">
    <location>
        <begin position="74"/>
        <end position="100"/>
    </location>
</feature>
<evidence type="ECO:0000256" key="1">
    <source>
        <dbReference type="SAM" id="MobiDB-lite"/>
    </source>
</evidence>
<gene>
    <name evidence="2" type="ORF">CEXT_712331</name>
</gene>
<reference evidence="2 3" key="1">
    <citation type="submission" date="2021-06" db="EMBL/GenBank/DDBJ databases">
        <title>Caerostris extrusa draft genome.</title>
        <authorList>
            <person name="Kono N."/>
            <person name="Arakawa K."/>
        </authorList>
    </citation>
    <scope>NUCLEOTIDE SEQUENCE [LARGE SCALE GENOMIC DNA]</scope>
</reference>
<evidence type="ECO:0000313" key="2">
    <source>
        <dbReference type="EMBL" id="GIY72475.1"/>
    </source>
</evidence>
<dbReference type="EMBL" id="BPLR01014950">
    <property type="protein sequence ID" value="GIY72475.1"/>
    <property type="molecule type" value="Genomic_DNA"/>
</dbReference>
<feature type="region of interest" description="Disordered" evidence="1">
    <location>
        <begin position="26"/>
        <end position="47"/>
    </location>
</feature>
<name>A0AAV4VQ32_CAEEX</name>
<evidence type="ECO:0000313" key="3">
    <source>
        <dbReference type="Proteomes" id="UP001054945"/>
    </source>
</evidence>
<proteinExistence type="predicted"/>
<sequence>MFVYVSRFECYWAPRTNWSKSIGVIGQKKGQSHPGEKCESRRAMRSRKGNIVASHREAFLMTLMNTSLLSFGSEADPPKWVSPEDGRCRVGGMTSPERGL</sequence>
<accession>A0AAV4VQ32</accession>
<dbReference type="AlphaFoldDB" id="A0AAV4VQ32"/>
<comment type="caution">
    <text evidence="2">The sequence shown here is derived from an EMBL/GenBank/DDBJ whole genome shotgun (WGS) entry which is preliminary data.</text>
</comment>